<dbReference type="AlphaFoldDB" id="A0A2H3E2M1"/>
<feature type="compositionally biased region" description="Low complexity" evidence="1">
    <location>
        <begin position="169"/>
        <end position="182"/>
    </location>
</feature>
<reference evidence="3" key="1">
    <citation type="journal article" date="2017" name="Nat. Ecol. Evol.">
        <title>Genome expansion and lineage-specific genetic innovations in the forest pathogenic fungi Armillaria.</title>
        <authorList>
            <person name="Sipos G."/>
            <person name="Prasanna A.N."/>
            <person name="Walter M.C."/>
            <person name="O'Connor E."/>
            <person name="Balint B."/>
            <person name="Krizsan K."/>
            <person name="Kiss B."/>
            <person name="Hess J."/>
            <person name="Varga T."/>
            <person name="Slot J."/>
            <person name="Riley R."/>
            <person name="Boka B."/>
            <person name="Rigling D."/>
            <person name="Barry K."/>
            <person name="Lee J."/>
            <person name="Mihaltcheva S."/>
            <person name="LaButti K."/>
            <person name="Lipzen A."/>
            <person name="Waldron R."/>
            <person name="Moloney N.M."/>
            <person name="Sperisen C."/>
            <person name="Kredics L."/>
            <person name="Vagvoelgyi C."/>
            <person name="Patrignani A."/>
            <person name="Fitzpatrick D."/>
            <person name="Nagy I."/>
            <person name="Doyle S."/>
            <person name="Anderson J.B."/>
            <person name="Grigoriev I.V."/>
            <person name="Gueldener U."/>
            <person name="Muensterkoetter M."/>
            <person name="Nagy L.G."/>
        </authorList>
    </citation>
    <scope>NUCLEOTIDE SEQUENCE [LARGE SCALE GENOMIC DNA]</scope>
    <source>
        <strain evidence="3">Ar21-2</strain>
    </source>
</reference>
<name>A0A2H3E2M1_ARMGA</name>
<feature type="compositionally biased region" description="Basic and acidic residues" evidence="1">
    <location>
        <begin position="719"/>
        <end position="807"/>
    </location>
</feature>
<feature type="compositionally biased region" description="Basic and acidic residues" evidence="1">
    <location>
        <begin position="341"/>
        <end position="352"/>
    </location>
</feature>
<feature type="compositionally biased region" description="Low complexity" evidence="1">
    <location>
        <begin position="901"/>
        <end position="914"/>
    </location>
</feature>
<feature type="compositionally biased region" description="Pro residues" evidence="1">
    <location>
        <begin position="21"/>
        <end position="42"/>
    </location>
</feature>
<evidence type="ECO:0000313" key="3">
    <source>
        <dbReference type="Proteomes" id="UP000217790"/>
    </source>
</evidence>
<feature type="compositionally biased region" description="Low complexity" evidence="1">
    <location>
        <begin position="252"/>
        <end position="263"/>
    </location>
</feature>
<organism evidence="2 3">
    <name type="scientific">Armillaria gallica</name>
    <name type="common">Bulbous honey fungus</name>
    <name type="synonym">Armillaria bulbosa</name>
    <dbReference type="NCBI Taxonomy" id="47427"/>
    <lineage>
        <taxon>Eukaryota</taxon>
        <taxon>Fungi</taxon>
        <taxon>Dikarya</taxon>
        <taxon>Basidiomycota</taxon>
        <taxon>Agaricomycotina</taxon>
        <taxon>Agaricomycetes</taxon>
        <taxon>Agaricomycetidae</taxon>
        <taxon>Agaricales</taxon>
        <taxon>Marasmiineae</taxon>
        <taxon>Physalacriaceae</taxon>
        <taxon>Armillaria</taxon>
    </lineage>
</organism>
<feature type="compositionally biased region" description="Low complexity" evidence="1">
    <location>
        <begin position="930"/>
        <end position="943"/>
    </location>
</feature>
<keyword evidence="3" id="KW-1185">Reference proteome</keyword>
<accession>A0A2H3E2M1</accession>
<protein>
    <submittedName>
        <fullName evidence="2">Uncharacterized protein</fullName>
    </submittedName>
</protein>
<dbReference type="OMA" id="MDAIKHE"/>
<feature type="compositionally biased region" description="Pro residues" evidence="1">
    <location>
        <begin position="153"/>
        <end position="163"/>
    </location>
</feature>
<dbReference type="EMBL" id="KZ293653">
    <property type="protein sequence ID" value="PBK94813.1"/>
    <property type="molecule type" value="Genomic_DNA"/>
</dbReference>
<feature type="region of interest" description="Disordered" evidence="1">
    <location>
        <begin position="719"/>
        <end position="1039"/>
    </location>
</feature>
<feature type="compositionally biased region" description="Basic and acidic residues" evidence="1">
    <location>
        <begin position="530"/>
        <end position="559"/>
    </location>
</feature>
<gene>
    <name evidence="2" type="ORF">ARMGADRAFT_1062375</name>
</gene>
<feature type="compositionally biased region" description="Basic and acidic residues" evidence="1">
    <location>
        <begin position="569"/>
        <end position="662"/>
    </location>
</feature>
<feature type="compositionally biased region" description="Low complexity" evidence="1">
    <location>
        <begin position="417"/>
        <end position="426"/>
    </location>
</feature>
<feature type="region of interest" description="Disordered" evidence="1">
    <location>
        <begin position="1"/>
        <end position="46"/>
    </location>
</feature>
<feature type="region of interest" description="Disordered" evidence="1">
    <location>
        <begin position="144"/>
        <end position="183"/>
    </location>
</feature>
<dbReference type="OrthoDB" id="3023019at2759"/>
<dbReference type="InParanoid" id="A0A2H3E2M1"/>
<sequence length="1129" mass="128533">MAKPKKGAKVKNQPTKKAAAPQPPPSPPRPATPPPPPPPPPTMLSKTEQVRAVWKDFYASWYTPEAVSHRKELDAIQSNVVFTTDQKQDERLRLDESLRERAKAEWERRLEEKGLCEADWVDITPPEMVVTFKILFGVEVSEEDVAKHAQPDIQPPPPPPPQPVLITESSPSPSTPVASSSSQKLPIIAAATEINPTAPLTTEVRATNLSTSAYAMVNPASFGGAFDEDDDEDADGEAGFDFLEAFDTDAVSPTSSQSTSWWTGADSLQTSPSTSPSSKPVVVDYPTPEDRIPRTVSVSPPRQVPVELWKPPAPEPVAHSGRNAFASPISSDEDVSQISEWFEKLKSEEEPSKVQPQRGDSDFVPSEWLDALKIDTGEPMKPQSQQRHDQVPRVRQMPQPELSRASPPTAYLPVPPSISSSASTSSAATATTSVLSSSRSKQSIRYIGPVIVDPHDYGLLHPQERHSASERSLKQMEIEFETFKMEVRFKMIEEFHMDAIKHERTLVQNISQGEDPSTRMVQHEARMLQLQRDKEDKRKKLVDEERQRRRREISEKDVEPSQVTAMEAAFKREQEKTRRMEQTRREEERRKEEELKKREEEMQRKELELRRKEEEMNERQRLEREKLEYFKREHASKQKAEEHAKRERADRERERELRAVQERSDREVAMKLQEKLSRESEWVREPEKRPKEMLAFLREQERPRAREKRVEEVKLSKEMEMFLREQELERERQERQARSRRKEDEKAKEGGDGRRAKNMEEVFAREQEKTREQDRQKSRSRMDDSDTTLRPDEHLYWRPTIDPDKGTTQHKKPQPAPAFFESDPIERPTATSGWKVKPPVDISKAKVMEPSASRAVADENRTKVPRPSAIRHESTASLPVVDMSRMRPQSQASFYHHPKSSRSSESENSGASSSKLTLDHMREMPPPPKLTSSSTSQRFTSTTPLPDNRTIWLPPTIQTHHDSRTHMSRSTVIEKTHSMPETPQGHVRARTTSDPNPPTPAAPPKPSPETKVSAMKTSSKGKTNVMLEEVPDEEGIYSDKDVLPADSTAIMLSNLEPEAPRLVDTREKRVRWTESVSGGSPMSDVTVLPAEHGGKTRTSSNARQPAKWGETARKGVEDWQRWTVPTSSM</sequence>
<feature type="region of interest" description="Disordered" evidence="1">
    <location>
        <begin position="530"/>
        <end position="662"/>
    </location>
</feature>
<proteinExistence type="predicted"/>
<dbReference type="Proteomes" id="UP000217790">
    <property type="component" value="Unassembled WGS sequence"/>
</dbReference>
<evidence type="ECO:0000256" key="1">
    <source>
        <dbReference type="SAM" id="MobiDB-lite"/>
    </source>
</evidence>
<feature type="compositionally biased region" description="Acidic residues" evidence="1">
    <location>
        <begin position="226"/>
        <end position="238"/>
    </location>
</feature>
<feature type="compositionally biased region" description="Pro residues" evidence="1">
    <location>
        <begin position="995"/>
        <end position="1007"/>
    </location>
</feature>
<evidence type="ECO:0000313" key="2">
    <source>
        <dbReference type="EMBL" id="PBK94813.1"/>
    </source>
</evidence>
<dbReference type="STRING" id="47427.A0A2H3E2M1"/>
<feature type="region of interest" description="Disordered" evidence="1">
    <location>
        <begin position="224"/>
        <end position="426"/>
    </location>
</feature>
<feature type="region of interest" description="Disordered" evidence="1">
    <location>
        <begin position="1073"/>
        <end position="1114"/>
    </location>
</feature>